<sequence>MPDLIEMEARAARAAKRIEIMKKIESLQKYQVDIEDGMNELHKNKQHLHAAHELYLGQWTGEGGTAYKELAGDLNNLNLKMEVSGLETIDAISEEISRLLQELNSL</sequence>
<protein>
    <recommendedName>
        <fullName evidence="3">DUF5082 domain-containing protein</fullName>
    </recommendedName>
</protein>
<accession>A0ABS5LJK8</accession>
<organism evidence="1 2">
    <name type="scientific">Metabacillus flavus</name>
    <dbReference type="NCBI Taxonomy" id="2823519"/>
    <lineage>
        <taxon>Bacteria</taxon>
        <taxon>Bacillati</taxon>
        <taxon>Bacillota</taxon>
        <taxon>Bacilli</taxon>
        <taxon>Bacillales</taxon>
        <taxon>Bacillaceae</taxon>
        <taxon>Metabacillus</taxon>
    </lineage>
</organism>
<evidence type="ECO:0000313" key="2">
    <source>
        <dbReference type="Proteomes" id="UP000682403"/>
    </source>
</evidence>
<keyword evidence="2" id="KW-1185">Reference proteome</keyword>
<name>A0ABS5LJK8_9BACI</name>
<proteinExistence type="predicted"/>
<dbReference type="EMBL" id="JAGVRK010000001">
    <property type="protein sequence ID" value="MBS2970791.1"/>
    <property type="molecule type" value="Genomic_DNA"/>
</dbReference>
<reference evidence="1 2" key="1">
    <citation type="submission" date="2021-04" db="EMBL/GenBank/DDBJ databases">
        <title>Metabacillus sp. strain KIGAM252 whole genome sequence.</title>
        <authorList>
            <person name="Seo M.-J."/>
            <person name="Cho E.-S."/>
            <person name="Hwang C.Y."/>
            <person name="Yoon D.J."/>
        </authorList>
    </citation>
    <scope>NUCLEOTIDE SEQUENCE [LARGE SCALE GENOMIC DNA]</scope>
    <source>
        <strain evidence="1 2">KIGAM252</strain>
    </source>
</reference>
<dbReference type="Proteomes" id="UP000682403">
    <property type="component" value="Unassembled WGS sequence"/>
</dbReference>
<gene>
    <name evidence="1" type="ORF">J9317_18775</name>
</gene>
<evidence type="ECO:0000313" key="1">
    <source>
        <dbReference type="EMBL" id="MBS2970791.1"/>
    </source>
</evidence>
<evidence type="ECO:0008006" key="3">
    <source>
        <dbReference type="Google" id="ProtNLM"/>
    </source>
</evidence>
<comment type="caution">
    <text evidence="1">The sequence shown here is derived from an EMBL/GenBank/DDBJ whole genome shotgun (WGS) entry which is preliminary data.</text>
</comment>
<dbReference type="RefSeq" id="WP_211561451.1">
    <property type="nucleotide sequence ID" value="NZ_JAGVRK010000001.1"/>
</dbReference>